<evidence type="ECO:0000313" key="1">
    <source>
        <dbReference type="EMBL" id="MDZ5084528.1"/>
    </source>
</evidence>
<gene>
    <name evidence="1" type="ORF">OHX15_03945</name>
</gene>
<keyword evidence="2" id="KW-1185">Reference proteome</keyword>
<proteinExistence type="predicted"/>
<organism evidence="1 2">
    <name type="scientific">Mycolicibacterium parafortuitum</name>
    <name type="common">Mycobacterium parafortuitum</name>
    <dbReference type="NCBI Taxonomy" id="39692"/>
    <lineage>
        <taxon>Bacteria</taxon>
        <taxon>Bacillati</taxon>
        <taxon>Actinomycetota</taxon>
        <taxon>Actinomycetes</taxon>
        <taxon>Mycobacteriales</taxon>
        <taxon>Mycobacteriaceae</taxon>
        <taxon>Mycolicibacterium</taxon>
    </lineage>
</organism>
<protein>
    <submittedName>
        <fullName evidence="1">Uncharacterized protein</fullName>
    </submittedName>
</protein>
<evidence type="ECO:0000313" key="2">
    <source>
        <dbReference type="Proteomes" id="UP001289645"/>
    </source>
</evidence>
<reference evidence="1 2" key="1">
    <citation type="journal article" date="2021" name="Chemosphere">
        <title>Bioballs carrying a syntrophic Rhodococcus and Mycolicibacterium consortium for simultaneous sorption and biodegradation of fuel oil in contaminated freshwater.</title>
        <authorList>
            <person name="Naloka K."/>
            <person name="Polrit D."/>
            <person name="Muangchinda C."/>
            <person name="Thoetkiattikul H."/>
            <person name="Pinyakong O."/>
        </authorList>
    </citation>
    <scope>NUCLEOTIDE SEQUENCE [LARGE SCALE GENOMIC DNA]</scope>
    <source>
        <strain evidence="1 2">J101</strain>
    </source>
</reference>
<accession>A0ACC6MC88</accession>
<dbReference type="Proteomes" id="UP001289645">
    <property type="component" value="Unassembled WGS sequence"/>
</dbReference>
<sequence length="81" mass="9181">MPKTVRIRDIDDEVYAGLVRRAGEEGISVPELLRREAARIVAWPSIAEWLRRAGRRPSQITTGDVVQTLDGWRGAWPDADR</sequence>
<comment type="caution">
    <text evidence="1">The sequence shown here is derived from an EMBL/GenBank/DDBJ whole genome shotgun (WGS) entry which is preliminary data.</text>
</comment>
<name>A0ACC6MC88_MYCPF</name>
<dbReference type="EMBL" id="JAOXLN010000002">
    <property type="protein sequence ID" value="MDZ5084528.1"/>
    <property type="molecule type" value="Genomic_DNA"/>
</dbReference>